<evidence type="ECO:0000256" key="1">
    <source>
        <dbReference type="ARBA" id="ARBA00008720"/>
    </source>
</evidence>
<dbReference type="EMBL" id="BSCH01000020">
    <property type="protein sequence ID" value="GLG91379.1"/>
    <property type="molecule type" value="Genomic_DNA"/>
</dbReference>
<protein>
    <recommendedName>
        <fullName evidence="3">UPF0122 protein Selli1_00510</fullName>
    </recommendedName>
</protein>
<keyword evidence="6" id="KW-1185">Reference proteome</keyword>
<organism evidence="4 6">
    <name type="scientific">Sellimonas catena</name>
    <dbReference type="NCBI Taxonomy" id="2994035"/>
    <lineage>
        <taxon>Bacteria</taxon>
        <taxon>Bacillati</taxon>
        <taxon>Bacillota</taxon>
        <taxon>Clostridia</taxon>
        <taxon>Lachnospirales</taxon>
        <taxon>Lachnospiraceae</taxon>
        <taxon>Sellimonas</taxon>
    </lineage>
</organism>
<dbReference type="InterPro" id="IPR054831">
    <property type="entry name" value="UPF0122_fam_protein"/>
</dbReference>
<accession>A0A9W6C3U6</accession>
<comment type="caution">
    <text evidence="4">The sequence shown here is derived from an EMBL/GenBank/DDBJ whole genome shotgun (WGS) entry which is preliminary data.</text>
</comment>
<gene>
    <name evidence="4" type="ORF">Selli1_00510</name>
    <name evidence="5" type="ORF">Selli2_28060</name>
</gene>
<reference evidence="4" key="1">
    <citation type="submission" date="2022-11" db="EMBL/GenBank/DDBJ databases">
        <title>Draft genome sequence of Sellimonas catena strain 12EGH17.</title>
        <authorList>
            <person name="Atsushi H."/>
            <person name="Moriya O."/>
            <person name="Mitsuo S."/>
        </authorList>
    </citation>
    <scope>NUCLEOTIDE SEQUENCE</scope>
    <source>
        <strain evidence="4">12EGH17</strain>
    </source>
</reference>
<dbReference type="AlphaFoldDB" id="A0A9W6C3U6"/>
<dbReference type="HAMAP" id="MF_00245">
    <property type="entry name" value="UPF0122"/>
    <property type="match status" value="1"/>
</dbReference>
<dbReference type="RefSeq" id="WP_182466514.1">
    <property type="nucleotide sequence ID" value="NZ_BSBO01000001.1"/>
</dbReference>
<reference evidence="5" key="3">
    <citation type="submission" date="2022-11" db="EMBL/GenBank/DDBJ databases">
        <title>Draft genome sequence of Sellimonas catena strain 18CBH55.</title>
        <authorList>
            <person name="Hisatomi A."/>
            <person name="Ohkuma M."/>
            <person name="Sakamoto M."/>
        </authorList>
    </citation>
    <scope>NUCLEOTIDE SEQUENCE</scope>
    <source>
        <strain evidence="5">18CBH55</strain>
    </source>
</reference>
<dbReference type="PANTHER" id="PTHR40083:SF1">
    <property type="entry name" value="UPF0122 PROTEIN YLXM"/>
    <property type="match status" value="1"/>
</dbReference>
<dbReference type="Gene3D" id="1.10.10.10">
    <property type="entry name" value="Winged helix-like DNA-binding domain superfamily/Winged helix DNA-binding domain"/>
    <property type="match status" value="1"/>
</dbReference>
<name>A0A9W6C3U6_9FIRM</name>
<dbReference type="Pfam" id="PF04297">
    <property type="entry name" value="UPF0122"/>
    <property type="match status" value="1"/>
</dbReference>
<dbReference type="EMBL" id="BSBO01000001">
    <property type="protein sequence ID" value="GLG02877.1"/>
    <property type="molecule type" value="Genomic_DNA"/>
</dbReference>
<evidence type="ECO:0000313" key="4">
    <source>
        <dbReference type="EMBL" id="GLG02877.1"/>
    </source>
</evidence>
<evidence type="ECO:0000313" key="5">
    <source>
        <dbReference type="EMBL" id="GLG91379.1"/>
    </source>
</evidence>
<comment type="function">
    <text evidence="2 3">Might take part in the signal recognition particle (SRP) pathway. This is inferred from the conservation of its genetic proximity to ftsY/ffh. May be a regulatory protein.</text>
</comment>
<dbReference type="InterPro" id="IPR036388">
    <property type="entry name" value="WH-like_DNA-bd_sf"/>
</dbReference>
<dbReference type="InterPro" id="IPR013324">
    <property type="entry name" value="RNA_pol_sigma_r3/r4-like"/>
</dbReference>
<reference evidence="4 6" key="5">
    <citation type="journal article" date="2023" name="Int. J. Syst. Evol. Microbiol.">
        <title>Sellimonas catena sp. nov., isolated from human faeces.</title>
        <authorList>
            <person name="Hisatomi A."/>
            <person name="Ohkuma M."/>
            <person name="Sakamoto M."/>
        </authorList>
    </citation>
    <scope>NUCLEOTIDE SEQUENCE [LARGE SCALE GENOMIC DNA]</scope>
    <source>
        <strain evidence="4 6">12EGH17</strain>
        <strain evidence="5">18CBH55</strain>
    </source>
</reference>
<proteinExistence type="inferred from homology"/>
<sequence>MDEIVMRALLYDFYGELLTANQKEIYEQFMLEDLSLGEIAEERGISRQGVHDTIRRCEKTLEGYEEKLHLIRKFLTVKEKVHQIDRLLDTWQEKEKETLIREIRQISDEIIEEL</sequence>
<evidence type="ECO:0000313" key="6">
    <source>
        <dbReference type="Proteomes" id="UP001145145"/>
    </source>
</evidence>
<comment type="similarity">
    <text evidence="1 3">Belongs to the UPF0122 family.</text>
</comment>
<dbReference type="Proteomes" id="UP001145145">
    <property type="component" value="Unassembled WGS sequence"/>
</dbReference>
<dbReference type="InterPro" id="IPR007394">
    <property type="entry name" value="UPF0122"/>
</dbReference>
<dbReference type="SUPFAM" id="SSF88659">
    <property type="entry name" value="Sigma3 and sigma4 domains of RNA polymerase sigma factors"/>
    <property type="match status" value="1"/>
</dbReference>
<reference evidence="4" key="2">
    <citation type="submission" date="2022-11" db="EMBL/GenBank/DDBJ databases">
        <title>Draft genome sequence of Sellimonas catena strain 12EGH17.</title>
        <authorList>
            <person name="Hisatomi A."/>
            <person name="Ohkuma M."/>
            <person name="Sakamoto M."/>
        </authorList>
    </citation>
    <scope>NUCLEOTIDE SEQUENCE</scope>
    <source>
        <strain evidence="4">12EGH17</strain>
    </source>
</reference>
<dbReference type="Proteomes" id="UP001145094">
    <property type="component" value="Unassembled WGS sequence"/>
</dbReference>
<evidence type="ECO:0000256" key="3">
    <source>
        <dbReference type="HAMAP-Rule" id="MF_00245"/>
    </source>
</evidence>
<evidence type="ECO:0000256" key="2">
    <source>
        <dbReference type="ARBA" id="ARBA00024764"/>
    </source>
</evidence>
<dbReference type="NCBIfam" id="NF045758">
    <property type="entry name" value="YlxM"/>
    <property type="match status" value="1"/>
</dbReference>
<dbReference type="PANTHER" id="PTHR40083">
    <property type="entry name" value="UPF0122 PROTEIN CBO2450/CLC_2298"/>
    <property type="match status" value="1"/>
</dbReference>
<reference evidence="5" key="4">
    <citation type="submission" date="2022-11" db="EMBL/GenBank/DDBJ databases">
        <title>Draft genome sequence of Sellimonas catena strain 18CBH55.</title>
        <authorList>
            <person name="Atsushi H."/>
            <person name="Moriya O."/>
            <person name="Mitsuo S."/>
        </authorList>
    </citation>
    <scope>NUCLEOTIDE SEQUENCE</scope>
    <source>
        <strain evidence="5">18CBH55</strain>
    </source>
</reference>